<reference evidence="2" key="1">
    <citation type="journal article" date="2019" name="Int. J. Syst. Evol. Microbiol.">
        <title>The Global Catalogue of Microorganisms (GCM) 10K type strain sequencing project: providing services to taxonomists for standard genome sequencing and annotation.</title>
        <authorList>
            <consortium name="The Broad Institute Genomics Platform"/>
            <consortium name="The Broad Institute Genome Sequencing Center for Infectious Disease"/>
            <person name="Wu L."/>
            <person name="Ma J."/>
        </authorList>
    </citation>
    <scope>NUCLEOTIDE SEQUENCE [LARGE SCALE GENOMIC DNA]</scope>
    <source>
        <strain evidence="2">CCUG 54950</strain>
    </source>
</reference>
<organism evidence="1 2">
    <name type="scientific">Paenibacillus wenxiniae</name>
    <dbReference type="NCBI Taxonomy" id="1636843"/>
    <lineage>
        <taxon>Bacteria</taxon>
        <taxon>Bacillati</taxon>
        <taxon>Bacillota</taxon>
        <taxon>Bacilli</taxon>
        <taxon>Bacillales</taxon>
        <taxon>Paenibacillaceae</taxon>
        <taxon>Paenibacillus</taxon>
    </lineage>
</organism>
<keyword evidence="2" id="KW-1185">Reference proteome</keyword>
<dbReference type="Proteomes" id="UP001597233">
    <property type="component" value="Unassembled WGS sequence"/>
</dbReference>
<evidence type="ECO:0000313" key="1">
    <source>
        <dbReference type="EMBL" id="MFD1886828.1"/>
    </source>
</evidence>
<evidence type="ECO:0000313" key="2">
    <source>
        <dbReference type="Proteomes" id="UP001597233"/>
    </source>
</evidence>
<protein>
    <submittedName>
        <fullName evidence="1">Phage structural protein</fullName>
    </submittedName>
</protein>
<gene>
    <name evidence="1" type="ORF">ACFSC9_15025</name>
</gene>
<dbReference type="EMBL" id="JBHUEH010000021">
    <property type="protein sequence ID" value="MFD1886828.1"/>
    <property type="molecule type" value="Genomic_DNA"/>
</dbReference>
<dbReference type="NCBIfam" id="NF047581">
    <property type="entry name" value="gp105_phage_fam"/>
    <property type="match status" value="1"/>
</dbReference>
<dbReference type="RefSeq" id="WP_347326795.1">
    <property type="nucleotide sequence ID" value="NZ_JBCGUH010000015.1"/>
</dbReference>
<proteinExistence type="predicted"/>
<sequence>MTEAKTYDPLDLSLQIGGVFITAMSEDMVEVEKDEESYSVKVGAQGDVIRSKVNNPLATMTLTLLASSPQLEYLTKLARTGEIVPVSIIYNGEVKETITSTQAFVKKLPTRTYGSEAEDREFELQMLDMDQT</sequence>
<accession>A0ABW4RKW3</accession>
<name>A0ABW4RKW3_9BACL</name>
<comment type="caution">
    <text evidence="1">The sequence shown here is derived from an EMBL/GenBank/DDBJ whole genome shotgun (WGS) entry which is preliminary data.</text>
</comment>
<dbReference type="InterPro" id="IPR021695">
    <property type="entry name" value="Phage_KPP10_Orf10"/>
</dbReference>
<dbReference type="Pfam" id="PF11681">
    <property type="entry name" value="Phage_Tube_PhiTE"/>
    <property type="match status" value="1"/>
</dbReference>